<name>A0A8K0D422_IGNLU</name>
<evidence type="ECO:0000313" key="3">
    <source>
        <dbReference type="Proteomes" id="UP000801492"/>
    </source>
</evidence>
<dbReference type="Proteomes" id="UP000801492">
    <property type="component" value="Unassembled WGS sequence"/>
</dbReference>
<evidence type="ECO:0000313" key="2">
    <source>
        <dbReference type="EMBL" id="KAF2896646.1"/>
    </source>
</evidence>
<gene>
    <name evidence="2" type="ORF">ILUMI_09529</name>
</gene>
<dbReference type="AlphaFoldDB" id="A0A8K0D422"/>
<sequence>MAYFSSEAVEVPTSNEPNPDIPKNSYLLSLSTVDDYNEDAHISTDDSNYRARTTTMVIAVVKVSEEILVCNHIIQNQMPEEQQMLACELQNKSKKQCTPGEWKRNQRKQKHNMGLAYISSRKKDYVNKCKEAGKPFGNYTMFSGIFKNNFSILFFTSKKDQCETCERFKNPKEDERQTLLEKYEDHVSEKE</sequence>
<reference evidence="2" key="1">
    <citation type="submission" date="2019-08" db="EMBL/GenBank/DDBJ databases">
        <title>The genome of the North American firefly Photinus pyralis.</title>
        <authorList>
            <consortium name="Photinus pyralis genome working group"/>
            <person name="Fallon T.R."/>
            <person name="Sander Lower S.E."/>
            <person name="Weng J.-K."/>
        </authorList>
    </citation>
    <scope>NUCLEOTIDE SEQUENCE</scope>
    <source>
        <strain evidence="2">TRF0915ILg1</strain>
        <tissue evidence="2">Whole body</tissue>
    </source>
</reference>
<comment type="caution">
    <text evidence="2">The sequence shown here is derived from an EMBL/GenBank/DDBJ whole genome shotgun (WGS) entry which is preliminary data.</text>
</comment>
<keyword evidence="3" id="KW-1185">Reference proteome</keyword>
<proteinExistence type="predicted"/>
<dbReference type="EMBL" id="VTPC01004886">
    <property type="protein sequence ID" value="KAF2896646.1"/>
    <property type="molecule type" value="Genomic_DNA"/>
</dbReference>
<feature type="region of interest" description="Disordered" evidence="1">
    <location>
        <begin position="1"/>
        <end position="23"/>
    </location>
</feature>
<protein>
    <submittedName>
        <fullName evidence="2">Uncharacterized protein</fullName>
    </submittedName>
</protein>
<evidence type="ECO:0000256" key="1">
    <source>
        <dbReference type="SAM" id="MobiDB-lite"/>
    </source>
</evidence>
<organism evidence="2 3">
    <name type="scientific">Ignelater luminosus</name>
    <name type="common">Cucubano</name>
    <name type="synonym">Pyrophorus luminosus</name>
    <dbReference type="NCBI Taxonomy" id="2038154"/>
    <lineage>
        <taxon>Eukaryota</taxon>
        <taxon>Metazoa</taxon>
        <taxon>Ecdysozoa</taxon>
        <taxon>Arthropoda</taxon>
        <taxon>Hexapoda</taxon>
        <taxon>Insecta</taxon>
        <taxon>Pterygota</taxon>
        <taxon>Neoptera</taxon>
        <taxon>Endopterygota</taxon>
        <taxon>Coleoptera</taxon>
        <taxon>Polyphaga</taxon>
        <taxon>Elateriformia</taxon>
        <taxon>Elateroidea</taxon>
        <taxon>Elateridae</taxon>
        <taxon>Agrypninae</taxon>
        <taxon>Pyrophorini</taxon>
        <taxon>Ignelater</taxon>
    </lineage>
</organism>
<accession>A0A8K0D422</accession>